<protein>
    <submittedName>
        <fullName evidence="1">Uncharacterized protein</fullName>
    </submittedName>
</protein>
<accession>A0A026WX18</accession>
<dbReference type="Proteomes" id="UP000053097">
    <property type="component" value="Unassembled WGS sequence"/>
</dbReference>
<proteinExistence type="predicted"/>
<dbReference type="EMBL" id="KK107099">
    <property type="protein sequence ID" value="EZA59669.1"/>
    <property type="molecule type" value="Genomic_DNA"/>
</dbReference>
<keyword evidence="2" id="KW-1185">Reference proteome</keyword>
<evidence type="ECO:0000313" key="2">
    <source>
        <dbReference type="Proteomes" id="UP000053097"/>
    </source>
</evidence>
<gene>
    <name evidence="1" type="ORF">X777_16652</name>
</gene>
<organism evidence="1 2">
    <name type="scientific">Ooceraea biroi</name>
    <name type="common">Clonal raider ant</name>
    <name type="synonym">Cerapachys biroi</name>
    <dbReference type="NCBI Taxonomy" id="2015173"/>
    <lineage>
        <taxon>Eukaryota</taxon>
        <taxon>Metazoa</taxon>
        <taxon>Ecdysozoa</taxon>
        <taxon>Arthropoda</taxon>
        <taxon>Hexapoda</taxon>
        <taxon>Insecta</taxon>
        <taxon>Pterygota</taxon>
        <taxon>Neoptera</taxon>
        <taxon>Endopterygota</taxon>
        <taxon>Hymenoptera</taxon>
        <taxon>Apocrita</taxon>
        <taxon>Aculeata</taxon>
        <taxon>Formicoidea</taxon>
        <taxon>Formicidae</taxon>
        <taxon>Dorylinae</taxon>
        <taxon>Ooceraea</taxon>
    </lineage>
</organism>
<sequence length="105" mass="12119">MYFTFSVDTFHTIKSGKPALHNKKLCMSRSQIPTTPSTPRQNATSCRETYTCVLHSLCRFHQLLTWRLLLSSKTLPCETDLYSRCKSNSCFKCLLIVSESNFRMT</sequence>
<name>A0A026WX18_OOCBI</name>
<evidence type="ECO:0000313" key="1">
    <source>
        <dbReference type="EMBL" id="EZA59669.1"/>
    </source>
</evidence>
<reference evidence="1 2" key="1">
    <citation type="journal article" date="2014" name="Curr. Biol.">
        <title>The genome of the clonal raider ant Cerapachys biroi.</title>
        <authorList>
            <person name="Oxley P.R."/>
            <person name="Ji L."/>
            <person name="Fetter-Pruneda I."/>
            <person name="McKenzie S.K."/>
            <person name="Li C."/>
            <person name="Hu H."/>
            <person name="Zhang G."/>
            <person name="Kronauer D.J."/>
        </authorList>
    </citation>
    <scope>NUCLEOTIDE SEQUENCE [LARGE SCALE GENOMIC DNA]</scope>
</reference>
<dbReference type="AlphaFoldDB" id="A0A026WX18"/>